<dbReference type="PROSITE" id="PS50293">
    <property type="entry name" value="TPR_REGION"/>
    <property type="match status" value="1"/>
</dbReference>
<dbReference type="PROSITE" id="PS50005">
    <property type="entry name" value="TPR"/>
    <property type="match status" value="2"/>
</dbReference>
<dbReference type="InterPro" id="IPR029489">
    <property type="entry name" value="OGT/SEC/SPY_C"/>
</dbReference>
<evidence type="ECO:0000313" key="9">
    <source>
        <dbReference type="EMBL" id="QWV97034.1"/>
    </source>
</evidence>
<dbReference type="EMBL" id="CP076724">
    <property type="protein sequence ID" value="QWV97034.1"/>
    <property type="molecule type" value="Genomic_DNA"/>
</dbReference>
<keyword evidence="4" id="KW-0677">Repeat</keyword>
<dbReference type="InterPro" id="IPR019734">
    <property type="entry name" value="TPR_rpt"/>
</dbReference>
<dbReference type="InterPro" id="IPR051939">
    <property type="entry name" value="Glycosyltr_41/O-GlcNAc_trsf"/>
</dbReference>
<evidence type="ECO:0000313" key="10">
    <source>
        <dbReference type="Proteomes" id="UP000683493"/>
    </source>
</evidence>
<dbReference type="SMART" id="SM00028">
    <property type="entry name" value="TPR"/>
    <property type="match status" value="4"/>
</dbReference>
<feature type="domain" description="O-GlcNAc transferase C-terminal" evidence="8">
    <location>
        <begin position="397"/>
        <end position="571"/>
    </location>
</feature>
<evidence type="ECO:0000256" key="7">
    <source>
        <dbReference type="SAM" id="MobiDB-lite"/>
    </source>
</evidence>
<accession>A0ABX8JHF0</accession>
<gene>
    <name evidence="9" type="ORF">KP005_17055</name>
</gene>
<feature type="domain" description="O-GlcNAc transferase C-terminal" evidence="8">
    <location>
        <begin position="218"/>
        <end position="376"/>
    </location>
</feature>
<evidence type="ECO:0000256" key="4">
    <source>
        <dbReference type="ARBA" id="ARBA00022737"/>
    </source>
</evidence>
<evidence type="ECO:0000256" key="3">
    <source>
        <dbReference type="ARBA" id="ARBA00022679"/>
    </source>
</evidence>
<name>A0ABX8JHF0_9BACT</name>
<evidence type="ECO:0000256" key="6">
    <source>
        <dbReference type="PROSITE-ProRule" id="PRU00339"/>
    </source>
</evidence>
<dbReference type="Proteomes" id="UP000683493">
    <property type="component" value="Chromosome"/>
</dbReference>
<proteinExistence type="predicted"/>
<evidence type="ECO:0000259" key="8">
    <source>
        <dbReference type="Pfam" id="PF13844"/>
    </source>
</evidence>
<evidence type="ECO:0000256" key="5">
    <source>
        <dbReference type="ARBA" id="ARBA00022803"/>
    </source>
</evidence>
<keyword evidence="2" id="KW-0328">Glycosyltransferase</keyword>
<evidence type="ECO:0000256" key="1">
    <source>
        <dbReference type="ARBA" id="ARBA00004922"/>
    </source>
</evidence>
<feature type="repeat" description="TPR" evidence="6">
    <location>
        <begin position="145"/>
        <end position="178"/>
    </location>
</feature>
<dbReference type="Pfam" id="PF13432">
    <property type="entry name" value="TPR_16"/>
    <property type="match status" value="2"/>
</dbReference>
<protein>
    <submittedName>
        <fullName evidence="9">Tetratricopeptide repeat protein</fullName>
    </submittedName>
</protein>
<keyword evidence="3" id="KW-0808">Transferase</keyword>
<dbReference type="Pfam" id="PF13844">
    <property type="entry name" value="Glyco_transf_41"/>
    <property type="match status" value="2"/>
</dbReference>
<sequence>MNPEQAAQSQAQLKYVELLLRKGMQEEARARLEELVRQEPPCTGAFYLLAVLKGEDGLPQEAAELLARTLALEPENTRVLNALGGALRQQGELEQAAAAFAEALRIDPRFSEARINLALLLKKALRFGEAELTLRAGIDLAPDSVRLNYNLANVLHAQGRSLEAVAAYRETLRLDPDHLDARQNLLFALHYSPQSSRREIYAEHLKAARSRPFRPPRQEPPARPTPGGRIRVGYLSPDFRGHAVASFIEPVLREHDRDRFEIFCYANVPTPDPTTRRLMGLTEQWRDIHGMADHNAAALIARDGIDVLFDLAGHTSGSRLPVFCHRPAPIQVTWIGYPDTTGLRALDYRITDALADPPGAADRWHSERLLRLPRSFCCYLPPVEAPELVPPPCGANGGITFGSFNNLSKVTPEMIALWSRLLREVDGSRLLLKAKPLADDGVRRRILAGFAEHGVAARRLELDPGQPGTREHLEQYQRVDIALDTFPYNGTTTTCEALWMGVPVISLSGERHCSRTGASLLTNCGLADLVTTSEAAYLDMARQVAGDRATLREFRGGARERLLRSPLLDAVGVTRELEAVLAELRATSRRRG</sequence>
<reference evidence="9 10" key="1">
    <citation type="submission" date="2021-06" db="EMBL/GenBank/DDBJ databases">
        <title>Gemonas diversity in paddy soil.</title>
        <authorList>
            <person name="Liu G."/>
        </authorList>
    </citation>
    <scope>NUCLEOTIDE SEQUENCE [LARGE SCALE GENOMIC DNA]</scope>
    <source>
        <strain evidence="9 10">RG29</strain>
    </source>
</reference>
<feature type="region of interest" description="Disordered" evidence="7">
    <location>
        <begin position="208"/>
        <end position="229"/>
    </location>
</feature>
<evidence type="ECO:0000256" key="2">
    <source>
        <dbReference type="ARBA" id="ARBA00022676"/>
    </source>
</evidence>
<dbReference type="PANTHER" id="PTHR44835:SF1">
    <property type="entry name" value="PROTEIN O-GLCNAC TRANSFERASE"/>
    <property type="match status" value="1"/>
</dbReference>
<feature type="repeat" description="TPR" evidence="6">
    <location>
        <begin position="77"/>
        <end position="110"/>
    </location>
</feature>
<keyword evidence="10" id="KW-1185">Reference proteome</keyword>
<feature type="compositionally biased region" description="Pro residues" evidence="7">
    <location>
        <begin position="215"/>
        <end position="224"/>
    </location>
</feature>
<comment type="pathway">
    <text evidence="1">Protein modification; protein glycosylation.</text>
</comment>
<organism evidence="9 10">
    <name type="scientific">Geomonas diazotrophica</name>
    <dbReference type="NCBI Taxonomy" id="2843197"/>
    <lineage>
        <taxon>Bacteria</taxon>
        <taxon>Pseudomonadati</taxon>
        <taxon>Thermodesulfobacteriota</taxon>
        <taxon>Desulfuromonadia</taxon>
        <taxon>Geobacterales</taxon>
        <taxon>Geobacteraceae</taxon>
        <taxon>Geomonas</taxon>
    </lineage>
</organism>
<keyword evidence="5 6" id="KW-0802">TPR repeat</keyword>
<dbReference type="PANTHER" id="PTHR44835">
    <property type="entry name" value="UDP-N-ACETYLGLUCOSAMINE--PEPTIDE N-ACETYLGLUCOSAMINYLTRANSFERASE SPINDLY-RELATED"/>
    <property type="match status" value="1"/>
</dbReference>